<feature type="region of interest" description="Disordered" evidence="1">
    <location>
        <begin position="1"/>
        <end position="124"/>
    </location>
</feature>
<feature type="compositionally biased region" description="Pro residues" evidence="1">
    <location>
        <begin position="71"/>
        <end position="81"/>
    </location>
</feature>
<feature type="compositionally biased region" description="Polar residues" evidence="1">
    <location>
        <begin position="23"/>
        <end position="46"/>
    </location>
</feature>
<proteinExistence type="predicted"/>
<evidence type="ECO:0000313" key="2">
    <source>
        <dbReference type="EMBL" id="KAL2066931.1"/>
    </source>
</evidence>
<evidence type="ECO:0000313" key="3">
    <source>
        <dbReference type="Proteomes" id="UP001595075"/>
    </source>
</evidence>
<dbReference type="EMBL" id="JAZHXI010000010">
    <property type="protein sequence ID" value="KAL2066931.1"/>
    <property type="molecule type" value="Genomic_DNA"/>
</dbReference>
<feature type="compositionally biased region" description="Pro residues" evidence="1">
    <location>
        <begin position="108"/>
        <end position="118"/>
    </location>
</feature>
<gene>
    <name evidence="2" type="ORF">VTL71DRAFT_1355</name>
</gene>
<keyword evidence="3" id="KW-1185">Reference proteome</keyword>
<protein>
    <submittedName>
        <fullName evidence="2">Uncharacterized protein</fullName>
    </submittedName>
</protein>
<evidence type="ECO:0000256" key="1">
    <source>
        <dbReference type="SAM" id="MobiDB-lite"/>
    </source>
</evidence>
<feature type="compositionally biased region" description="Low complexity" evidence="1">
    <location>
        <begin position="82"/>
        <end position="97"/>
    </location>
</feature>
<dbReference type="Proteomes" id="UP001595075">
    <property type="component" value="Unassembled WGS sequence"/>
</dbReference>
<comment type="caution">
    <text evidence="2">The sequence shown here is derived from an EMBL/GenBank/DDBJ whole genome shotgun (WGS) entry which is preliminary data.</text>
</comment>
<accession>A0ABR4CCD8</accession>
<organism evidence="2 3">
    <name type="scientific">Oculimacula yallundae</name>
    <dbReference type="NCBI Taxonomy" id="86028"/>
    <lineage>
        <taxon>Eukaryota</taxon>
        <taxon>Fungi</taxon>
        <taxon>Dikarya</taxon>
        <taxon>Ascomycota</taxon>
        <taxon>Pezizomycotina</taxon>
        <taxon>Leotiomycetes</taxon>
        <taxon>Helotiales</taxon>
        <taxon>Ploettnerulaceae</taxon>
        <taxon>Oculimacula</taxon>
    </lineage>
</organism>
<sequence length="219" mass="24193">MVIHAIKPKNLTIRPSHLEHQQSDSQPKTTSLTFNPTEMASLSREQSPPPPVYKPTTLTIQQSPLGSHPLPSLPPLPPPPSYKRSPSPSPSTISQPSLHDLPKYTPRAPSPSATPTPAPKSKLDPNLNTWSAWIPWKWASTPTPGPEYERKKCMTRGRTGRARDPMAGSAGAELDACELYESRQRKVKERGERGSEAGEWCCGCFWVGPPMPMASYYIF</sequence>
<name>A0ABR4CCD8_9HELO</name>
<reference evidence="2 3" key="1">
    <citation type="journal article" date="2024" name="Commun. Biol.">
        <title>Comparative genomic analysis of thermophilic fungi reveals convergent evolutionary adaptations and gene losses.</title>
        <authorList>
            <person name="Steindorff A.S."/>
            <person name="Aguilar-Pontes M.V."/>
            <person name="Robinson A.J."/>
            <person name="Andreopoulos B."/>
            <person name="LaButti K."/>
            <person name="Kuo A."/>
            <person name="Mondo S."/>
            <person name="Riley R."/>
            <person name="Otillar R."/>
            <person name="Haridas S."/>
            <person name="Lipzen A."/>
            <person name="Grimwood J."/>
            <person name="Schmutz J."/>
            <person name="Clum A."/>
            <person name="Reid I.D."/>
            <person name="Moisan M.C."/>
            <person name="Butler G."/>
            <person name="Nguyen T.T.M."/>
            <person name="Dewar K."/>
            <person name="Conant G."/>
            <person name="Drula E."/>
            <person name="Henrissat B."/>
            <person name="Hansel C."/>
            <person name="Singer S."/>
            <person name="Hutchinson M.I."/>
            <person name="de Vries R.P."/>
            <person name="Natvig D.O."/>
            <person name="Powell A.J."/>
            <person name="Tsang A."/>
            <person name="Grigoriev I.V."/>
        </authorList>
    </citation>
    <scope>NUCLEOTIDE SEQUENCE [LARGE SCALE GENOMIC DNA]</scope>
    <source>
        <strain evidence="2 3">CBS 494.80</strain>
    </source>
</reference>